<name>A0A1F7GC82_9BACT</name>
<gene>
    <name evidence="5" type="primary">adk</name>
    <name evidence="8" type="ORF">A2690_03915</name>
</gene>
<feature type="binding site" evidence="5">
    <location>
        <position position="94"/>
    </location>
    <ligand>
        <name>AMP</name>
        <dbReference type="ChEBI" id="CHEBI:456215"/>
    </ligand>
</feature>
<feature type="region of interest" description="NMP" evidence="5">
    <location>
        <begin position="32"/>
        <end position="61"/>
    </location>
</feature>
<comment type="caution">
    <text evidence="5">Lacks conserved residue(s) required for the propagation of feature annotation.</text>
</comment>
<organism evidence="8 9">
    <name type="scientific">Candidatus Roizmanbacteria bacterium RIFCSPHIGHO2_01_FULL_39_12b</name>
    <dbReference type="NCBI Taxonomy" id="1802030"/>
    <lineage>
        <taxon>Bacteria</taxon>
        <taxon>Candidatus Roizmaniibacteriota</taxon>
    </lineage>
</organism>
<feature type="binding site" evidence="5">
    <location>
        <position position="138"/>
    </location>
    <ligand>
        <name>AMP</name>
        <dbReference type="ChEBI" id="CHEBI:456215"/>
    </ligand>
</feature>
<dbReference type="SUPFAM" id="SSF52540">
    <property type="entry name" value="P-loop containing nucleoside triphosphate hydrolases"/>
    <property type="match status" value="2"/>
</dbReference>
<dbReference type="Gene3D" id="3.40.50.300">
    <property type="entry name" value="P-loop containing nucleotide triphosphate hydrolases"/>
    <property type="match status" value="2"/>
</dbReference>
<comment type="subunit">
    <text evidence="5 7">Monomer.</text>
</comment>
<comment type="similarity">
    <text evidence="5 6">Belongs to the adenylate kinase family.</text>
</comment>
<dbReference type="CDD" id="cd01428">
    <property type="entry name" value="ADK"/>
    <property type="match status" value="1"/>
</dbReference>
<comment type="domain">
    <text evidence="5">Consists of three domains, a large central CORE domain and two small peripheral domains, NMPbind and LID, which undergo movements during catalysis. The LID domain closes over the site of phosphoryl transfer upon ATP binding. Assembling and dissambling the active center during each catalytic cycle provides an effective means to prevent ATP hydrolysis.</text>
</comment>
<comment type="caution">
    <text evidence="8">The sequence shown here is derived from an EMBL/GenBank/DDBJ whole genome shotgun (WGS) entry which is preliminary data.</text>
</comment>
<feature type="binding site" evidence="5">
    <location>
        <position position="122"/>
    </location>
    <ligand>
        <name>ATP</name>
        <dbReference type="ChEBI" id="CHEBI:30616"/>
    </ligand>
</feature>
<dbReference type="GO" id="GO:0005737">
    <property type="term" value="C:cytoplasm"/>
    <property type="evidence" value="ECO:0007669"/>
    <property type="project" value="UniProtKB-SubCell"/>
</dbReference>
<dbReference type="PROSITE" id="PS00113">
    <property type="entry name" value="ADENYLATE_KINASE"/>
    <property type="match status" value="1"/>
</dbReference>
<dbReference type="PANTHER" id="PTHR23359">
    <property type="entry name" value="NUCLEOTIDE KINASE"/>
    <property type="match status" value="1"/>
</dbReference>
<comment type="pathway">
    <text evidence="5">Purine metabolism; AMP biosynthesis via salvage pathway; AMP from ADP: step 1/1.</text>
</comment>
<proteinExistence type="inferred from homology"/>
<comment type="subcellular location">
    <subcellularLocation>
        <location evidence="5 7">Cytoplasm</location>
    </subcellularLocation>
</comment>
<evidence type="ECO:0000256" key="4">
    <source>
        <dbReference type="ARBA" id="ARBA00022777"/>
    </source>
</evidence>
<evidence type="ECO:0000256" key="1">
    <source>
        <dbReference type="ARBA" id="ARBA00022679"/>
    </source>
</evidence>
<feature type="binding site" evidence="5">
    <location>
        <begin position="12"/>
        <end position="17"/>
    </location>
    <ligand>
        <name>ATP</name>
        <dbReference type="ChEBI" id="CHEBI:30616"/>
    </ligand>
</feature>
<evidence type="ECO:0000256" key="2">
    <source>
        <dbReference type="ARBA" id="ARBA00022727"/>
    </source>
</evidence>
<keyword evidence="1 5" id="KW-0808">Transferase</keyword>
<keyword evidence="5" id="KW-0963">Cytoplasm</keyword>
<dbReference type="InterPro" id="IPR000850">
    <property type="entry name" value="Adenylat/UMP-CMP_kin"/>
</dbReference>
<dbReference type="EMBL" id="MFZF01000016">
    <property type="protein sequence ID" value="OGK16467.1"/>
    <property type="molecule type" value="Genomic_DNA"/>
</dbReference>
<feature type="binding site" evidence="5">
    <location>
        <position position="38"/>
    </location>
    <ligand>
        <name>AMP</name>
        <dbReference type="ChEBI" id="CHEBI:456215"/>
    </ligand>
</feature>
<keyword evidence="5 7" id="KW-0067">ATP-binding</keyword>
<feature type="binding site" evidence="5">
    <location>
        <begin position="59"/>
        <end position="61"/>
    </location>
    <ligand>
        <name>AMP</name>
        <dbReference type="ChEBI" id="CHEBI:456215"/>
    </ligand>
</feature>
<keyword evidence="3 5" id="KW-0547">Nucleotide-binding</keyword>
<evidence type="ECO:0000313" key="9">
    <source>
        <dbReference type="Proteomes" id="UP000178372"/>
    </source>
</evidence>
<sequence length="377" mass="43649">MVKRFVVIGIQGSGKSTQGTLLSHQLKLPYLSTGHIFRELAKEKSPMGRYIKETLNAGLLIPDDKAIEIVEKYLNKSEYKQGYILDGFPRTIHQAKEFSHSVDKIIFIDLPEKEALWRIAGRGDETRTDETVTGVQKRIQLFNDVTLPVVDFYKKQNKLITVDGSETIKNINKEILKQLGKELIGDKVHAWTRQYKTIIGVVGLNGSGKTEIVEWISKKDIPVIRFGQIINDYIDEHKLENTEEIHKKIRVEFRKKYGMAAMAVINRKKITVVLKKNNILIIDSFHSYEEIVYLNKQLPKVNIVIIGVWDKSSDRFNRIKKRHYRGDLAGKERDFNEVLDTNMGPTFTLADYMIINDSTKEELYHKLENVYREIYFS</sequence>
<dbReference type="GO" id="GO:0005524">
    <property type="term" value="F:ATP binding"/>
    <property type="evidence" value="ECO:0007669"/>
    <property type="project" value="UniProtKB-UniRule"/>
</dbReference>
<feature type="binding site" evidence="5">
    <location>
        <position position="127"/>
    </location>
    <ligand>
        <name>AMP</name>
        <dbReference type="ChEBI" id="CHEBI:456215"/>
    </ligand>
</feature>
<feature type="binding site" evidence="5">
    <location>
        <position position="166"/>
    </location>
    <ligand>
        <name>ATP</name>
        <dbReference type="ChEBI" id="CHEBI:30616"/>
    </ligand>
</feature>
<feature type="binding site" evidence="5">
    <location>
        <position position="33"/>
    </location>
    <ligand>
        <name>AMP</name>
        <dbReference type="ChEBI" id="CHEBI:456215"/>
    </ligand>
</feature>
<dbReference type="PRINTS" id="PR00094">
    <property type="entry name" value="ADENYLTKNASE"/>
</dbReference>
<evidence type="ECO:0000256" key="5">
    <source>
        <dbReference type="HAMAP-Rule" id="MF_00235"/>
    </source>
</evidence>
<comment type="function">
    <text evidence="5">Catalyzes the reversible transfer of the terminal phosphate group between ATP and AMP. Plays an important role in cellular energy homeostasis and in adenine nucleotide metabolism.</text>
</comment>
<reference evidence="8 9" key="1">
    <citation type="journal article" date="2016" name="Nat. Commun.">
        <title>Thousands of microbial genomes shed light on interconnected biogeochemical processes in an aquifer system.</title>
        <authorList>
            <person name="Anantharaman K."/>
            <person name="Brown C.T."/>
            <person name="Hug L.A."/>
            <person name="Sharon I."/>
            <person name="Castelle C.J."/>
            <person name="Probst A.J."/>
            <person name="Thomas B.C."/>
            <person name="Singh A."/>
            <person name="Wilkins M.J."/>
            <person name="Karaoz U."/>
            <person name="Brodie E.L."/>
            <person name="Williams K.H."/>
            <person name="Hubbard S.S."/>
            <person name="Banfield J.F."/>
        </authorList>
    </citation>
    <scope>NUCLEOTIDE SEQUENCE [LARGE SCALE GENOMIC DNA]</scope>
</reference>
<evidence type="ECO:0000313" key="8">
    <source>
        <dbReference type="EMBL" id="OGK16467.1"/>
    </source>
</evidence>
<protein>
    <recommendedName>
        <fullName evidence="5 7">Adenylate kinase</fullName>
        <shortName evidence="5">AK</shortName>
        <ecNumber evidence="5 7">2.7.4.3</ecNumber>
    </recommendedName>
    <alternativeName>
        <fullName evidence="5">ATP-AMP transphosphorylase</fullName>
    </alternativeName>
    <alternativeName>
        <fullName evidence="5">ATP:AMP phosphotransferase</fullName>
    </alternativeName>
    <alternativeName>
        <fullName evidence="5">Adenylate monophosphate kinase</fullName>
    </alternativeName>
</protein>
<dbReference type="Pfam" id="PF00406">
    <property type="entry name" value="ADK"/>
    <property type="match status" value="1"/>
</dbReference>
<keyword evidence="2 5" id="KW-0545">Nucleotide biosynthesis</keyword>
<feature type="binding site" evidence="5">
    <location>
        <begin position="87"/>
        <end position="90"/>
    </location>
    <ligand>
        <name>AMP</name>
        <dbReference type="ChEBI" id="CHEBI:456215"/>
    </ligand>
</feature>
<dbReference type="HAMAP" id="MF_00235">
    <property type="entry name" value="Adenylate_kinase_Adk"/>
    <property type="match status" value="1"/>
</dbReference>
<dbReference type="InterPro" id="IPR033690">
    <property type="entry name" value="Adenylat_kinase_CS"/>
</dbReference>
<dbReference type="GO" id="GO:0044209">
    <property type="term" value="P:AMP salvage"/>
    <property type="evidence" value="ECO:0007669"/>
    <property type="project" value="UniProtKB-UniRule"/>
</dbReference>
<dbReference type="EC" id="2.7.4.3" evidence="5 7"/>
<dbReference type="UniPathway" id="UPA00588">
    <property type="reaction ID" value="UER00649"/>
</dbReference>
<dbReference type="AlphaFoldDB" id="A0A1F7GC82"/>
<dbReference type="GO" id="GO:0004017">
    <property type="term" value="F:AMP kinase activity"/>
    <property type="evidence" value="ECO:0007669"/>
    <property type="project" value="UniProtKB-UniRule"/>
</dbReference>
<dbReference type="Proteomes" id="UP000178372">
    <property type="component" value="Unassembled WGS sequence"/>
</dbReference>
<evidence type="ECO:0000256" key="6">
    <source>
        <dbReference type="RuleBase" id="RU003330"/>
    </source>
</evidence>
<keyword evidence="4 5" id="KW-0418">Kinase</keyword>
<evidence type="ECO:0000256" key="3">
    <source>
        <dbReference type="ARBA" id="ARBA00022741"/>
    </source>
</evidence>
<comment type="catalytic activity">
    <reaction evidence="5 7">
        <text>AMP + ATP = 2 ADP</text>
        <dbReference type="Rhea" id="RHEA:12973"/>
        <dbReference type="ChEBI" id="CHEBI:30616"/>
        <dbReference type="ChEBI" id="CHEBI:456215"/>
        <dbReference type="ChEBI" id="CHEBI:456216"/>
        <dbReference type="EC" id="2.7.4.3"/>
    </reaction>
</comment>
<accession>A0A1F7GC82</accession>
<dbReference type="InterPro" id="IPR027417">
    <property type="entry name" value="P-loop_NTPase"/>
</dbReference>
<evidence type="ECO:0000256" key="7">
    <source>
        <dbReference type="RuleBase" id="RU003331"/>
    </source>
</evidence>